<evidence type="ECO:0000256" key="5">
    <source>
        <dbReference type="SAM" id="Coils"/>
    </source>
</evidence>
<keyword evidence="3" id="KW-0378">Hydrolase</keyword>
<name>A0A2H0KBW7_9BACT</name>
<keyword evidence="5" id="KW-0175">Coiled coil</keyword>
<gene>
    <name evidence="8" type="ORF">COV91_02630</name>
</gene>
<feature type="transmembrane region" description="Helical" evidence="6">
    <location>
        <begin position="7"/>
        <end position="24"/>
    </location>
</feature>
<evidence type="ECO:0000256" key="1">
    <source>
        <dbReference type="ARBA" id="ARBA00022670"/>
    </source>
</evidence>
<dbReference type="GO" id="GO:0006508">
    <property type="term" value="P:proteolysis"/>
    <property type="evidence" value="ECO:0007669"/>
    <property type="project" value="UniProtKB-KW"/>
</dbReference>
<evidence type="ECO:0000256" key="6">
    <source>
        <dbReference type="SAM" id="Phobius"/>
    </source>
</evidence>
<dbReference type="GO" id="GO:0004222">
    <property type="term" value="F:metalloendopeptidase activity"/>
    <property type="evidence" value="ECO:0007669"/>
    <property type="project" value="InterPro"/>
</dbReference>
<evidence type="ECO:0000313" key="9">
    <source>
        <dbReference type="Proteomes" id="UP000229342"/>
    </source>
</evidence>
<evidence type="ECO:0000256" key="2">
    <source>
        <dbReference type="ARBA" id="ARBA00022723"/>
    </source>
</evidence>
<feature type="coiled-coil region" evidence="5">
    <location>
        <begin position="147"/>
        <end position="205"/>
    </location>
</feature>
<keyword evidence="1" id="KW-0645">Protease</keyword>
<dbReference type="GO" id="GO:0031012">
    <property type="term" value="C:extracellular matrix"/>
    <property type="evidence" value="ECO:0007669"/>
    <property type="project" value="InterPro"/>
</dbReference>
<accession>A0A2H0KBW7</accession>
<dbReference type="AlphaFoldDB" id="A0A2H0KBW7"/>
<dbReference type="Pfam" id="PF00413">
    <property type="entry name" value="Peptidase_M10"/>
    <property type="match status" value="1"/>
</dbReference>
<dbReference type="Proteomes" id="UP000229342">
    <property type="component" value="Unassembled WGS sequence"/>
</dbReference>
<dbReference type="SUPFAM" id="SSF55486">
    <property type="entry name" value="Metalloproteases ('zincins'), catalytic domain"/>
    <property type="match status" value="1"/>
</dbReference>
<dbReference type="InterPro" id="IPR024079">
    <property type="entry name" value="MetalloPept_cat_dom_sf"/>
</dbReference>
<keyword evidence="4" id="KW-0862">Zinc</keyword>
<organism evidence="8 9">
    <name type="scientific">Candidatus Taylorbacteria bacterium CG11_big_fil_rev_8_21_14_0_20_46_11</name>
    <dbReference type="NCBI Taxonomy" id="1975025"/>
    <lineage>
        <taxon>Bacteria</taxon>
        <taxon>Candidatus Tayloriibacteriota</taxon>
    </lineage>
</organism>
<dbReference type="EMBL" id="PCVG01000032">
    <property type="protein sequence ID" value="PIQ68715.1"/>
    <property type="molecule type" value="Genomic_DNA"/>
</dbReference>
<evidence type="ECO:0000313" key="8">
    <source>
        <dbReference type="EMBL" id="PIQ68715.1"/>
    </source>
</evidence>
<sequence>MSSIKSAITNVVLLSLCVGLGYMYRVPLEARWYSAVNTFLPCRTPITYSLGDLDTQFGISEASFLRAIEEAEQVWERPFGRELFAYKPDGYLKVNLVYDYRQGATDTLERLGQTVGEKRVSYDEAKKQYDIMNAQYESDRQVFESRLSVFEARKKKYEVDVQLLRRKNQRSNDFEVEYSRLTVEEASIEEEVQVLNDMRTKLQKQVAETNSIARTLNGLAKELNINVAEYNDVGGSLGEEFTEGLYESHGEGEAISIFQYSSYDKLVRVLAHELGHALSLEHVDDPEAVMYRLNQGDNNEVTESDLSALKIHCKVE</sequence>
<dbReference type="InterPro" id="IPR001818">
    <property type="entry name" value="Pept_M10_metallopeptidase"/>
</dbReference>
<feature type="domain" description="Peptidase M10 metallopeptidase" evidence="7">
    <location>
        <begin position="212"/>
        <end position="308"/>
    </location>
</feature>
<keyword evidence="6" id="KW-0472">Membrane</keyword>
<evidence type="ECO:0000256" key="4">
    <source>
        <dbReference type="ARBA" id="ARBA00022833"/>
    </source>
</evidence>
<dbReference type="Gene3D" id="3.40.390.10">
    <property type="entry name" value="Collagenase (Catalytic Domain)"/>
    <property type="match status" value="1"/>
</dbReference>
<proteinExistence type="predicted"/>
<keyword evidence="6" id="KW-0812">Transmembrane</keyword>
<reference evidence="8 9" key="1">
    <citation type="submission" date="2017-09" db="EMBL/GenBank/DDBJ databases">
        <title>Depth-based differentiation of microbial function through sediment-hosted aquifers and enrichment of novel symbionts in the deep terrestrial subsurface.</title>
        <authorList>
            <person name="Probst A.J."/>
            <person name="Ladd B."/>
            <person name="Jarett J.K."/>
            <person name="Geller-Mcgrath D.E."/>
            <person name="Sieber C.M."/>
            <person name="Emerson J.B."/>
            <person name="Anantharaman K."/>
            <person name="Thomas B.C."/>
            <person name="Malmstrom R."/>
            <person name="Stieglmeier M."/>
            <person name="Klingl A."/>
            <person name="Woyke T."/>
            <person name="Ryan C.M."/>
            <person name="Banfield J.F."/>
        </authorList>
    </citation>
    <scope>NUCLEOTIDE SEQUENCE [LARGE SCALE GENOMIC DNA]</scope>
    <source>
        <strain evidence="8">CG11_big_fil_rev_8_21_14_0_20_46_11</strain>
    </source>
</reference>
<evidence type="ECO:0000259" key="7">
    <source>
        <dbReference type="Pfam" id="PF00413"/>
    </source>
</evidence>
<protein>
    <recommendedName>
        <fullName evidence="7">Peptidase M10 metallopeptidase domain-containing protein</fullName>
    </recommendedName>
</protein>
<evidence type="ECO:0000256" key="3">
    <source>
        <dbReference type="ARBA" id="ARBA00022801"/>
    </source>
</evidence>
<comment type="caution">
    <text evidence="8">The sequence shown here is derived from an EMBL/GenBank/DDBJ whole genome shotgun (WGS) entry which is preliminary data.</text>
</comment>
<keyword evidence="2" id="KW-0479">Metal-binding</keyword>
<dbReference type="GO" id="GO:0008270">
    <property type="term" value="F:zinc ion binding"/>
    <property type="evidence" value="ECO:0007669"/>
    <property type="project" value="InterPro"/>
</dbReference>
<keyword evidence="6" id="KW-1133">Transmembrane helix</keyword>